<dbReference type="Proteomes" id="UP000593846">
    <property type="component" value="Chromosome"/>
</dbReference>
<protein>
    <submittedName>
        <fullName evidence="1">Uncharacterized protein</fullName>
    </submittedName>
</protein>
<dbReference type="EMBL" id="CP063311">
    <property type="protein sequence ID" value="QOV22977.1"/>
    <property type="molecule type" value="Genomic_DNA"/>
</dbReference>
<keyword evidence="2" id="KW-1185">Reference proteome</keyword>
<accession>A0A7S6RGB6</accession>
<dbReference type="KEGG" id="aee:IM676_01010"/>
<name>A0A7S6RGB6_9CYAN</name>
<evidence type="ECO:0000313" key="2">
    <source>
        <dbReference type="Proteomes" id="UP000593846"/>
    </source>
</evidence>
<organism evidence="1 2">
    <name type="scientific">Anabaenopsis elenkinii CCIBt3563</name>
    <dbReference type="NCBI Taxonomy" id="2779889"/>
    <lineage>
        <taxon>Bacteria</taxon>
        <taxon>Bacillati</taxon>
        <taxon>Cyanobacteriota</taxon>
        <taxon>Cyanophyceae</taxon>
        <taxon>Nostocales</taxon>
        <taxon>Nodulariaceae</taxon>
        <taxon>Anabaenopsis</taxon>
    </lineage>
</organism>
<dbReference type="AlphaFoldDB" id="A0A7S6RGB6"/>
<gene>
    <name evidence="1" type="ORF">IM676_01010</name>
</gene>
<evidence type="ECO:0000313" key="1">
    <source>
        <dbReference type="EMBL" id="QOV22977.1"/>
    </source>
</evidence>
<sequence length="51" mass="5663">MPEKLVQAAIITFLLHLVAGLSTNHRIQTRVSSSLTETRATIVSFLLRSLK</sequence>
<reference evidence="2" key="1">
    <citation type="submission" date="2020-10" db="EMBL/GenBank/DDBJ databases">
        <title>Genome-based taxonomic classification of the species Anabaenopsis elenkinii.</title>
        <authorList>
            <person name="Delbaje E."/>
            <person name="Andreote A.P.D."/>
            <person name="Pellegrinetti T.A."/>
            <person name="Cruz R.B."/>
            <person name="Branco L.H.Z."/>
            <person name="Fiore M.F."/>
        </authorList>
    </citation>
    <scope>NUCLEOTIDE SEQUENCE [LARGE SCALE GENOMIC DNA]</scope>
    <source>
        <strain evidence="2">CCIBt3563</strain>
    </source>
</reference>
<proteinExistence type="predicted"/>